<keyword evidence="7" id="KW-0411">Iron-sulfur</keyword>
<dbReference type="SMART" id="SM00729">
    <property type="entry name" value="Elp3"/>
    <property type="match status" value="1"/>
</dbReference>
<evidence type="ECO:0000313" key="10">
    <source>
        <dbReference type="Proteomes" id="UP001501570"/>
    </source>
</evidence>
<keyword evidence="4" id="KW-0949">S-adenosyl-L-methionine</keyword>
<dbReference type="PANTHER" id="PTHR43409:SF7">
    <property type="entry name" value="BLL1977 PROTEIN"/>
    <property type="match status" value="1"/>
</dbReference>
<sequence length="569" mass="64170">MKGLNVNDKLLIIGGTVAPYKSVQAEHDLLLRNLLRKLDSQGGGINSSDPADNFWLDLAEPYFPFKGTPIHQHRASQDKVTGLAELILQNEAADLGIDSDVVALEEILDSRWQLTDPKLYDDYNLVAFSTTYVPSTYLLAVLQALRVPASAKMFVGGPGASKVNHGALESARFDYLLRTEAEGRFRLLLQHAQGQDIDLQTVPGLTWRADGDLCRTPEITGLLNLDELPLPDFTNMSDMGGGRVLYESVRGCPYRCEFCDYPFLMGNKKFRYKSAQRIFEDWQMMHETMGVTDIMCLDSLFTVPPRRLLEVCDLMIESGLNNKLRWGCYARANDLAKQEFAERMREGGCEYVYVGLESGSDEVLQFMNKKCSVEHNARAVANARKVGILTFGLFISGFPGETPEMFAQTRQFLRDSPPTLVSIHPWFPDVSEDTRVPIMMPDRIERFEIDVEKPSSRKVTMWRHCTFRESVTVPWGMYWEHRGMDLQAAMDNVSLVVEDIYTRKIAAVSEELFYPRTLDDVLSLFQRLGPDGLADFYSGLATAVHGDGEPRLQDFCQRLGLQHRTAVAG</sequence>
<feature type="domain" description="Radical SAM core" evidence="8">
    <location>
        <begin position="238"/>
        <end position="468"/>
    </location>
</feature>
<dbReference type="EMBL" id="BAABJQ010000016">
    <property type="protein sequence ID" value="GAA5192029.1"/>
    <property type="molecule type" value="Genomic_DNA"/>
</dbReference>
<comment type="cofactor">
    <cofactor evidence="1">
        <name>[4Fe-4S] cluster</name>
        <dbReference type="ChEBI" id="CHEBI:49883"/>
    </cofactor>
</comment>
<dbReference type="Gene3D" id="3.40.50.280">
    <property type="entry name" value="Cobalamin-binding domain"/>
    <property type="match status" value="1"/>
</dbReference>
<evidence type="ECO:0000256" key="1">
    <source>
        <dbReference type="ARBA" id="ARBA00001966"/>
    </source>
</evidence>
<keyword evidence="5" id="KW-0479">Metal-binding</keyword>
<evidence type="ECO:0000256" key="4">
    <source>
        <dbReference type="ARBA" id="ARBA00022691"/>
    </source>
</evidence>
<evidence type="ECO:0000256" key="2">
    <source>
        <dbReference type="ARBA" id="ARBA00022603"/>
    </source>
</evidence>
<dbReference type="Proteomes" id="UP001501570">
    <property type="component" value="Unassembled WGS sequence"/>
</dbReference>
<dbReference type="InterPro" id="IPR007197">
    <property type="entry name" value="rSAM"/>
</dbReference>
<dbReference type="InterPro" id="IPR006638">
    <property type="entry name" value="Elp3/MiaA/NifB-like_rSAM"/>
</dbReference>
<comment type="caution">
    <text evidence="9">The sequence shown here is derived from an EMBL/GenBank/DDBJ whole genome shotgun (WGS) entry which is preliminary data.</text>
</comment>
<keyword evidence="2" id="KW-0489">Methyltransferase</keyword>
<dbReference type="SUPFAM" id="SSF102114">
    <property type="entry name" value="Radical SAM enzymes"/>
    <property type="match status" value="1"/>
</dbReference>
<evidence type="ECO:0000256" key="6">
    <source>
        <dbReference type="ARBA" id="ARBA00023004"/>
    </source>
</evidence>
<dbReference type="InterPro" id="IPR051198">
    <property type="entry name" value="BchE-like"/>
</dbReference>
<dbReference type="Pfam" id="PF04055">
    <property type="entry name" value="Radical_SAM"/>
    <property type="match status" value="1"/>
</dbReference>
<organism evidence="9 10">
    <name type="scientific">Rugosimonospora acidiphila</name>
    <dbReference type="NCBI Taxonomy" id="556531"/>
    <lineage>
        <taxon>Bacteria</taxon>
        <taxon>Bacillati</taxon>
        <taxon>Actinomycetota</taxon>
        <taxon>Actinomycetes</taxon>
        <taxon>Micromonosporales</taxon>
        <taxon>Micromonosporaceae</taxon>
        <taxon>Rugosimonospora</taxon>
    </lineage>
</organism>
<evidence type="ECO:0000256" key="3">
    <source>
        <dbReference type="ARBA" id="ARBA00022679"/>
    </source>
</evidence>
<keyword evidence="10" id="KW-1185">Reference proteome</keyword>
<dbReference type="PANTHER" id="PTHR43409">
    <property type="entry name" value="ANAEROBIC MAGNESIUM-PROTOPORPHYRIN IX MONOMETHYL ESTER CYCLASE-RELATED"/>
    <property type="match status" value="1"/>
</dbReference>
<evidence type="ECO:0000256" key="7">
    <source>
        <dbReference type="ARBA" id="ARBA00023014"/>
    </source>
</evidence>
<dbReference type="CDD" id="cd01335">
    <property type="entry name" value="Radical_SAM"/>
    <property type="match status" value="1"/>
</dbReference>
<evidence type="ECO:0000259" key="8">
    <source>
        <dbReference type="PROSITE" id="PS51918"/>
    </source>
</evidence>
<dbReference type="SFLD" id="SFLDG01123">
    <property type="entry name" value="methyltransferase_(Class_B)"/>
    <property type="match status" value="1"/>
</dbReference>
<evidence type="ECO:0000313" key="9">
    <source>
        <dbReference type="EMBL" id="GAA5192029.1"/>
    </source>
</evidence>
<dbReference type="SFLD" id="SFLDS00029">
    <property type="entry name" value="Radical_SAM"/>
    <property type="match status" value="1"/>
</dbReference>
<proteinExistence type="predicted"/>
<reference evidence="10" key="1">
    <citation type="journal article" date="2019" name="Int. J. Syst. Evol. Microbiol.">
        <title>The Global Catalogue of Microorganisms (GCM) 10K type strain sequencing project: providing services to taxonomists for standard genome sequencing and annotation.</title>
        <authorList>
            <consortium name="The Broad Institute Genomics Platform"/>
            <consortium name="The Broad Institute Genome Sequencing Center for Infectious Disease"/>
            <person name="Wu L."/>
            <person name="Ma J."/>
        </authorList>
    </citation>
    <scope>NUCLEOTIDE SEQUENCE [LARGE SCALE GENOMIC DNA]</scope>
    <source>
        <strain evidence="10">JCM 18304</strain>
    </source>
</reference>
<dbReference type="InterPro" id="IPR034466">
    <property type="entry name" value="Methyltransferase_Class_B"/>
</dbReference>
<dbReference type="InterPro" id="IPR023404">
    <property type="entry name" value="rSAM_horseshoe"/>
</dbReference>
<accession>A0ABP9S772</accession>
<keyword evidence="6" id="KW-0408">Iron</keyword>
<dbReference type="Gene3D" id="3.80.30.20">
    <property type="entry name" value="tm_1862 like domain"/>
    <property type="match status" value="1"/>
</dbReference>
<gene>
    <name evidence="9" type="ORF">GCM10023322_50730</name>
</gene>
<protein>
    <recommendedName>
        <fullName evidence="8">Radical SAM core domain-containing protein</fullName>
    </recommendedName>
</protein>
<name>A0ABP9S772_9ACTN</name>
<dbReference type="InterPro" id="IPR058240">
    <property type="entry name" value="rSAM_sf"/>
</dbReference>
<keyword evidence="3" id="KW-0808">Transferase</keyword>
<dbReference type="PROSITE" id="PS51918">
    <property type="entry name" value="RADICAL_SAM"/>
    <property type="match status" value="1"/>
</dbReference>
<dbReference type="SFLD" id="SFLDG01082">
    <property type="entry name" value="B12-binding_domain_containing"/>
    <property type="match status" value="1"/>
</dbReference>
<evidence type="ECO:0000256" key="5">
    <source>
        <dbReference type="ARBA" id="ARBA00022723"/>
    </source>
</evidence>